<evidence type="ECO:0000259" key="4">
    <source>
        <dbReference type="PROSITE" id="PS01124"/>
    </source>
</evidence>
<dbReference type="PROSITE" id="PS01124">
    <property type="entry name" value="HTH_ARAC_FAMILY_2"/>
    <property type="match status" value="1"/>
</dbReference>
<evidence type="ECO:0000256" key="3">
    <source>
        <dbReference type="ARBA" id="ARBA00023163"/>
    </source>
</evidence>
<dbReference type="Pfam" id="PF12833">
    <property type="entry name" value="HTH_18"/>
    <property type="match status" value="1"/>
</dbReference>
<evidence type="ECO:0000313" key="6">
    <source>
        <dbReference type="Proteomes" id="UP000051166"/>
    </source>
</evidence>
<dbReference type="SUPFAM" id="SSF46689">
    <property type="entry name" value="Homeodomain-like"/>
    <property type="match status" value="2"/>
</dbReference>
<keyword evidence="2" id="KW-0238">DNA-binding</keyword>
<dbReference type="GO" id="GO:0043565">
    <property type="term" value="F:sequence-specific DNA binding"/>
    <property type="evidence" value="ECO:0007669"/>
    <property type="project" value="InterPro"/>
</dbReference>
<dbReference type="PANTHER" id="PTHR43280">
    <property type="entry name" value="ARAC-FAMILY TRANSCRIPTIONAL REGULATOR"/>
    <property type="match status" value="1"/>
</dbReference>
<accession>A0A0R1V012</accession>
<evidence type="ECO:0000313" key="5">
    <source>
        <dbReference type="EMBL" id="KRL98943.1"/>
    </source>
</evidence>
<protein>
    <submittedName>
        <fullName evidence="5">AraC family transcriptional regulator</fullName>
    </submittedName>
</protein>
<sequence length="259" mass="30180">MSIQYIQATSNGSTILKKCSNVLQTARLQFHDRVSIGIIEEGSCIAHVDQTETLCKNTLIVMPTNYVHWCQPLNVFKWRYQMLFIEKKIFLRQPCPQTVKLTNLQTKKILQLFKIITKSHELSEKEKVDLLKSEFSTFLQNPQVPPFSTQIDSRLTKTVSYMSENYQFPLKINELADLSGISKYHFIRLFKSNYHLSPAKYLVNCRVNNAQKDLIQKNNSSMAEIAYQNGFYDESHFDRLFKQYTGVSPKKFKLQVTSR</sequence>
<dbReference type="InterPro" id="IPR018060">
    <property type="entry name" value="HTH_AraC"/>
</dbReference>
<dbReference type="Gene3D" id="1.10.10.60">
    <property type="entry name" value="Homeodomain-like"/>
    <property type="match status" value="2"/>
</dbReference>
<comment type="caution">
    <text evidence="5">The sequence shown here is derived from an EMBL/GenBank/DDBJ whole genome shotgun (WGS) entry which is preliminary data.</text>
</comment>
<evidence type="ECO:0000256" key="2">
    <source>
        <dbReference type="ARBA" id="ARBA00023125"/>
    </source>
</evidence>
<dbReference type="EMBL" id="AZFQ01000036">
    <property type="protein sequence ID" value="KRL98943.1"/>
    <property type="molecule type" value="Genomic_DNA"/>
</dbReference>
<proteinExistence type="predicted"/>
<keyword evidence="3" id="KW-0804">Transcription</keyword>
<dbReference type="OrthoDB" id="9813413at2"/>
<dbReference type="InterPro" id="IPR018062">
    <property type="entry name" value="HTH_AraC-typ_CS"/>
</dbReference>
<reference evidence="5 6" key="1">
    <citation type="journal article" date="2015" name="Genome Announc.">
        <title>Expanding the biotechnology potential of lactobacilli through comparative genomics of 213 strains and associated genera.</title>
        <authorList>
            <person name="Sun Z."/>
            <person name="Harris H.M."/>
            <person name="McCann A."/>
            <person name="Guo C."/>
            <person name="Argimon S."/>
            <person name="Zhang W."/>
            <person name="Yang X."/>
            <person name="Jeffery I.B."/>
            <person name="Cooney J.C."/>
            <person name="Kagawa T.F."/>
            <person name="Liu W."/>
            <person name="Song Y."/>
            <person name="Salvetti E."/>
            <person name="Wrobel A."/>
            <person name="Rasinkangas P."/>
            <person name="Parkhill J."/>
            <person name="Rea M.C."/>
            <person name="O'Sullivan O."/>
            <person name="Ritari J."/>
            <person name="Douillard F.P."/>
            <person name="Paul Ross R."/>
            <person name="Yang R."/>
            <person name="Briner A.E."/>
            <person name="Felis G.E."/>
            <person name="de Vos W.M."/>
            <person name="Barrangou R."/>
            <person name="Klaenhammer T.R."/>
            <person name="Caufield P.W."/>
            <person name="Cui Y."/>
            <person name="Zhang H."/>
            <person name="O'Toole P.W."/>
        </authorList>
    </citation>
    <scope>NUCLEOTIDE SEQUENCE [LARGE SCALE GENOMIC DNA]</scope>
    <source>
        <strain evidence="5 6">DSM 16230</strain>
    </source>
</reference>
<name>A0A0R1V012_9LACO</name>
<dbReference type="RefSeq" id="WP_056960831.1">
    <property type="nucleotide sequence ID" value="NZ_AZFQ01000036.1"/>
</dbReference>
<keyword evidence="6" id="KW-1185">Reference proteome</keyword>
<gene>
    <name evidence="5" type="ORF">FD50_GL000761</name>
</gene>
<dbReference type="GeneID" id="98308174"/>
<dbReference type="InterPro" id="IPR009057">
    <property type="entry name" value="Homeodomain-like_sf"/>
</dbReference>
<organism evidence="5 6">
    <name type="scientific">Liquorilactobacillus satsumensis DSM 16230 = JCM 12392</name>
    <dbReference type="NCBI Taxonomy" id="1423801"/>
    <lineage>
        <taxon>Bacteria</taxon>
        <taxon>Bacillati</taxon>
        <taxon>Bacillota</taxon>
        <taxon>Bacilli</taxon>
        <taxon>Lactobacillales</taxon>
        <taxon>Lactobacillaceae</taxon>
        <taxon>Liquorilactobacillus</taxon>
    </lineage>
</organism>
<dbReference type="SMART" id="SM00342">
    <property type="entry name" value="HTH_ARAC"/>
    <property type="match status" value="1"/>
</dbReference>
<feature type="domain" description="HTH araC/xylS-type" evidence="4">
    <location>
        <begin position="156"/>
        <end position="255"/>
    </location>
</feature>
<dbReference type="GO" id="GO:0003700">
    <property type="term" value="F:DNA-binding transcription factor activity"/>
    <property type="evidence" value="ECO:0007669"/>
    <property type="project" value="InterPro"/>
</dbReference>
<dbReference type="PANTHER" id="PTHR43280:SF28">
    <property type="entry name" value="HTH-TYPE TRANSCRIPTIONAL ACTIVATOR RHAS"/>
    <property type="match status" value="1"/>
</dbReference>
<dbReference type="Proteomes" id="UP000051166">
    <property type="component" value="Unassembled WGS sequence"/>
</dbReference>
<dbReference type="STRING" id="1423801.FD50_GL000761"/>
<dbReference type="InterPro" id="IPR020449">
    <property type="entry name" value="Tscrpt_reg_AraC-type_HTH"/>
</dbReference>
<dbReference type="PRINTS" id="PR00032">
    <property type="entry name" value="HTHARAC"/>
</dbReference>
<evidence type="ECO:0000256" key="1">
    <source>
        <dbReference type="ARBA" id="ARBA00023015"/>
    </source>
</evidence>
<dbReference type="PATRIC" id="fig|1423801.4.peg.772"/>
<dbReference type="AlphaFoldDB" id="A0A0R1V012"/>
<dbReference type="PROSITE" id="PS00041">
    <property type="entry name" value="HTH_ARAC_FAMILY_1"/>
    <property type="match status" value="1"/>
</dbReference>
<keyword evidence="1" id="KW-0805">Transcription regulation</keyword>